<dbReference type="Gramene" id="Bo9g140800.1">
    <property type="protein sequence ID" value="Bo9g140800.1"/>
    <property type="gene ID" value="Bo9g140800"/>
</dbReference>
<organism evidence="1 2">
    <name type="scientific">Brassica oleracea var. oleracea</name>
    <dbReference type="NCBI Taxonomy" id="109376"/>
    <lineage>
        <taxon>Eukaryota</taxon>
        <taxon>Viridiplantae</taxon>
        <taxon>Streptophyta</taxon>
        <taxon>Embryophyta</taxon>
        <taxon>Tracheophyta</taxon>
        <taxon>Spermatophyta</taxon>
        <taxon>Magnoliopsida</taxon>
        <taxon>eudicotyledons</taxon>
        <taxon>Gunneridae</taxon>
        <taxon>Pentapetalae</taxon>
        <taxon>rosids</taxon>
        <taxon>malvids</taxon>
        <taxon>Brassicales</taxon>
        <taxon>Brassicaceae</taxon>
        <taxon>Brassiceae</taxon>
        <taxon>Brassica</taxon>
    </lineage>
</organism>
<name>A0A0D3ECW5_BRAOL</name>
<dbReference type="AlphaFoldDB" id="A0A0D3ECW5"/>
<sequence length="89" mass="10355">MVNRASSSSSRERAIKDLSTAIDIFSLRLETLDFLKTLFFSPTQNKKKKNKVGRNTLKDLRSEHKIVIKERKHSDIIRNVFELPTTPLR</sequence>
<proteinExistence type="predicted"/>
<evidence type="ECO:0000313" key="1">
    <source>
        <dbReference type="EnsemblPlants" id="Bo9g140800.1"/>
    </source>
</evidence>
<evidence type="ECO:0000313" key="2">
    <source>
        <dbReference type="Proteomes" id="UP000032141"/>
    </source>
</evidence>
<reference evidence="1 2" key="1">
    <citation type="journal article" date="2014" name="Genome Biol.">
        <title>Transcriptome and methylome profiling reveals relics of genome dominance in the mesopolyploid Brassica oleracea.</title>
        <authorList>
            <person name="Parkin I.A."/>
            <person name="Koh C."/>
            <person name="Tang H."/>
            <person name="Robinson S.J."/>
            <person name="Kagale S."/>
            <person name="Clarke W.E."/>
            <person name="Town C.D."/>
            <person name="Nixon J."/>
            <person name="Krishnakumar V."/>
            <person name="Bidwell S.L."/>
            <person name="Denoeud F."/>
            <person name="Belcram H."/>
            <person name="Links M.G."/>
            <person name="Just J."/>
            <person name="Clarke C."/>
            <person name="Bender T."/>
            <person name="Huebert T."/>
            <person name="Mason A.S."/>
            <person name="Pires J.C."/>
            <person name="Barker G."/>
            <person name="Moore J."/>
            <person name="Walley P.G."/>
            <person name="Manoli S."/>
            <person name="Batley J."/>
            <person name="Edwards D."/>
            <person name="Nelson M.N."/>
            <person name="Wang X."/>
            <person name="Paterson A.H."/>
            <person name="King G."/>
            <person name="Bancroft I."/>
            <person name="Chalhoub B."/>
            <person name="Sharpe A.G."/>
        </authorList>
    </citation>
    <scope>NUCLEOTIDE SEQUENCE</scope>
    <source>
        <strain evidence="1 2">cv. TO1000</strain>
    </source>
</reference>
<reference evidence="1" key="2">
    <citation type="submission" date="2015-03" db="UniProtKB">
        <authorList>
            <consortium name="EnsemblPlants"/>
        </authorList>
    </citation>
    <scope>IDENTIFICATION</scope>
</reference>
<keyword evidence="2" id="KW-1185">Reference proteome</keyword>
<dbReference type="Proteomes" id="UP000032141">
    <property type="component" value="Chromosome C9"/>
</dbReference>
<accession>A0A0D3ECW5</accession>
<dbReference type="EnsemblPlants" id="Bo9g140800.1">
    <property type="protein sequence ID" value="Bo9g140800.1"/>
    <property type="gene ID" value="Bo9g140800"/>
</dbReference>
<protein>
    <submittedName>
        <fullName evidence="1">Uncharacterized protein</fullName>
    </submittedName>
</protein>
<dbReference type="HOGENOM" id="CLU_2457938_0_0_1"/>